<dbReference type="GO" id="GO:0010945">
    <property type="term" value="F:coenzyme A diphosphatase activity"/>
    <property type="evidence" value="ECO:0007669"/>
    <property type="project" value="InterPro"/>
</dbReference>
<dbReference type="Gene3D" id="3.90.79.10">
    <property type="entry name" value="Nucleoside Triphosphate Pyrophosphohydrolase"/>
    <property type="match status" value="1"/>
</dbReference>
<evidence type="ECO:0000256" key="4">
    <source>
        <dbReference type="ARBA" id="ARBA00022801"/>
    </source>
</evidence>
<dbReference type="RefSeq" id="WP_077845363.1">
    <property type="nucleotide sequence ID" value="NZ_LZZM01000002.1"/>
</dbReference>
<accession>A0A1S8TY40</accession>
<proteinExistence type="predicted"/>
<sequence length="202" mass="24061">MNIKDIRDKVENNKHYINGWERMKRSSIIIPLVERNNETCILFEVRAKRLNSQPGDICFPGGKIDNNETPKEAALREIFEEIGVKNIDIINELDTVVRYDGIIIHPYLGVIKDIKEININESEVDHVFYVPIDYLLNHEPLEVKSKIYVERSKEFPYELIVNKENYKFREAHYRSLFYKYEDYNIWGITAEMLKNFLEKLMK</sequence>
<comment type="caution">
    <text evidence="8">The sequence shown here is derived from an EMBL/GenBank/DDBJ whole genome shotgun (WGS) entry which is preliminary data.</text>
</comment>
<organism evidence="8 9">
    <name type="scientific">Clostridium puniceum</name>
    <dbReference type="NCBI Taxonomy" id="29367"/>
    <lineage>
        <taxon>Bacteria</taxon>
        <taxon>Bacillati</taxon>
        <taxon>Bacillota</taxon>
        <taxon>Clostridia</taxon>
        <taxon>Eubacteriales</taxon>
        <taxon>Clostridiaceae</taxon>
        <taxon>Clostridium</taxon>
    </lineage>
</organism>
<dbReference type="Proteomes" id="UP000190890">
    <property type="component" value="Unassembled WGS sequence"/>
</dbReference>
<dbReference type="STRING" id="29367.CLPUN_00270"/>
<reference evidence="8 9" key="1">
    <citation type="submission" date="2016-05" db="EMBL/GenBank/DDBJ databases">
        <title>Microbial solvent formation.</title>
        <authorList>
            <person name="Poehlein A."/>
            <person name="Montoya Solano J.D."/>
            <person name="Flitsch S."/>
            <person name="Krabben P."/>
            <person name="Duerre P."/>
            <person name="Daniel R."/>
        </authorList>
    </citation>
    <scope>NUCLEOTIDE SEQUENCE [LARGE SCALE GENOMIC DNA]</scope>
    <source>
        <strain evidence="8 9">DSM 2619</strain>
    </source>
</reference>
<keyword evidence="4 8" id="KW-0378">Hydrolase</keyword>
<dbReference type="PROSITE" id="PS00893">
    <property type="entry name" value="NUDIX_BOX"/>
    <property type="match status" value="1"/>
</dbReference>
<comment type="cofactor">
    <cofactor evidence="2">
        <name>Mg(2+)</name>
        <dbReference type="ChEBI" id="CHEBI:18420"/>
    </cofactor>
</comment>
<dbReference type="Pfam" id="PF00293">
    <property type="entry name" value="NUDIX"/>
    <property type="match status" value="1"/>
</dbReference>
<keyword evidence="6" id="KW-0464">Manganese</keyword>
<dbReference type="PANTHER" id="PTHR12992:SF11">
    <property type="entry name" value="MITOCHONDRIAL COENZYME A DIPHOSPHATASE NUDT8"/>
    <property type="match status" value="1"/>
</dbReference>
<protein>
    <submittedName>
        <fullName evidence="8">Putative nudix hydrolase NudL</fullName>
    </submittedName>
</protein>
<evidence type="ECO:0000256" key="6">
    <source>
        <dbReference type="ARBA" id="ARBA00023211"/>
    </source>
</evidence>
<dbReference type="EMBL" id="LZZM01000002">
    <property type="protein sequence ID" value="OOM82607.1"/>
    <property type="molecule type" value="Genomic_DNA"/>
</dbReference>
<evidence type="ECO:0000256" key="3">
    <source>
        <dbReference type="ARBA" id="ARBA00022723"/>
    </source>
</evidence>
<dbReference type="PROSITE" id="PS51462">
    <property type="entry name" value="NUDIX"/>
    <property type="match status" value="1"/>
</dbReference>
<dbReference type="InterPro" id="IPR045121">
    <property type="entry name" value="CoAse"/>
</dbReference>
<dbReference type="InterPro" id="IPR015797">
    <property type="entry name" value="NUDIX_hydrolase-like_dom_sf"/>
</dbReference>
<comment type="cofactor">
    <cofactor evidence="1">
        <name>Mn(2+)</name>
        <dbReference type="ChEBI" id="CHEBI:29035"/>
    </cofactor>
</comment>
<feature type="domain" description="Nudix hydrolase" evidence="7">
    <location>
        <begin position="23"/>
        <end position="154"/>
    </location>
</feature>
<dbReference type="OrthoDB" id="9802805at2"/>
<dbReference type="SUPFAM" id="SSF55811">
    <property type="entry name" value="Nudix"/>
    <property type="match status" value="1"/>
</dbReference>
<evidence type="ECO:0000259" key="7">
    <source>
        <dbReference type="PROSITE" id="PS51462"/>
    </source>
</evidence>
<gene>
    <name evidence="8" type="primary">nudL</name>
    <name evidence="8" type="ORF">CLPUN_00270</name>
</gene>
<evidence type="ECO:0000256" key="5">
    <source>
        <dbReference type="ARBA" id="ARBA00022842"/>
    </source>
</evidence>
<dbReference type="PANTHER" id="PTHR12992">
    <property type="entry name" value="NUDIX HYDROLASE"/>
    <property type="match status" value="1"/>
</dbReference>
<keyword evidence="3" id="KW-0479">Metal-binding</keyword>
<evidence type="ECO:0000256" key="2">
    <source>
        <dbReference type="ARBA" id="ARBA00001946"/>
    </source>
</evidence>
<evidence type="ECO:0000256" key="1">
    <source>
        <dbReference type="ARBA" id="ARBA00001936"/>
    </source>
</evidence>
<dbReference type="GO" id="GO:0046872">
    <property type="term" value="F:metal ion binding"/>
    <property type="evidence" value="ECO:0007669"/>
    <property type="project" value="UniProtKB-KW"/>
</dbReference>
<evidence type="ECO:0000313" key="8">
    <source>
        <dbReference type="EMBL" id="OOM82607.1"/>
    </source>
</evidence>
<keyword evidence="9" id="KW-1185">Reference proteome</keyword>
<dbReference type="InterPro" id="IPR020084">
    <property type="entry name" value="NUDIX_hydrolase_CS"/>
</dbReference>
<dbReference type="CDD" id="cd03426">
    <property type="entry name" value="NUDIX_CoAse_Nudt7"/>
    <property type="match status" value="1"/>
</dbReference>
<name>A0A1S8TY40_9CLOT</name>
<evidence type="ECO:0000313" key="9">
    <source>
        <dbReference type="Proteomes" id="UP000190890"/>
    </source>
</evidence>
<dbReference type="InterPro" id="IPR000086">
    <property type="entry name" value="NUDIX_hydrolase_dom"/>
</dbReference>
<dbReference type="AlphaFoldDB" id="A0A1S8TY40"/>
<keyword evidence="5" id="KW-0460">Magnesium</keyword>